<dbReference type="RefSeq" id="WP_128693430.1">
    <property type="nucleotide sequence ID" value="NZ_LHQS01000002.1"/>
</dbReference>
<dbReference type="GO" id="GO:0016853">
    <property type="term" value="F:isomerase activity"/>
    <property type="evidence" value="ECO:0007669"/>
    <property type="project" value="UniProtKB-KW"/>
</dbReference>
<sequence length="283" mass="31736">MHRPYRIGCGVRSDDTTAFHALAGLYDRGRIDHIQVQIIPEPGGIFQERIDEIGAAGVPIVIHAPHHGEGVNPADPTLCEGFDPRTAPRHVEDAMNLTLCAADLLGSDCIVIHAGRYRDGTRKAAFENVRGFLREYADPRMALENLPSVYAGYALLGDTADELAAIAGDRVRGFCLDFAHLYCTANFRNLSYTDELNRFERLAVRHQHLSNNLHGSVTDQHLELDHPAGGLDFPAVFDRIARNPEIATTLEYKRDTYEVYLRQLEVFDELYHRYAGIGERLRL</sequence>
<dbReference type="InterPro" id="IPR013022">
    <property type="entry name" value="Xyl_isomerase-like_TIM-brl"/>
</dbReference>
<keyword evidence="2" id="KW-0413">Isomerase</keyword>
<evidence type="ECO:0000313" key="2">
    <source>
        <dbReference type="EMBL" id="RXE55737.1"/>
    </source>
</evidence>
<dbReference type="SUPFAM" id="SSF51658">
    <property type="entry name" value="Xylose isomerase-like"/>
    <property type="match status" value="1"/>
</dbReference>
<feature type="domain" description="Xylose isomerase-like TIM barrel" evidence="1">
    <location>
        <begin position="54"/>
        <end position="255"/>
    </location>
</feature>
<accession>A0A498H026</accession>
<dbReference type="Gene3D" id="3.20.20.150">
    <property type="entry name" value="Divalent-metal-dependent TIM barrel enzymes"/>
    <property type="match status" value="1"/>
</dbReference>
<evidence type="ECO:0000259" key="1">
    <source>
        <dbReference type="Pfam" id="PF01261"/>
    </source>
</evidence>
<keyword evidence="3" id="KW-1185">Reference proteome</keyword>
<gene>
    <name evidence="2" type="ORF">ABH15_05755</name>
</gene>
<dbReference type="OrthoDB" id="106897at2157"/>
<dbReference type="InterPro" id="IPR036237">
    <property type="entry name" value="Xyl_isomerase-like_sf"/>
</dbReference>
<reference evidence="2 3" key="1">
    <citation type="journal article" date="2015" name="Int. J. Syst. Evol. Microbiol.">
        <title>Methanoculleus taiwanensis sp. nov., a methanogen isolated from deep marine sediment at the deformation front area near Taiwan.</title>
        <authorList>
            <person name="Weng C.Y."/>
            <person name="Chen S.C."/>
            <person name="Lai M.C."/>
            <person name="Wu S.Y."/>
            <person name="Lin S."/>
            <person name="Yang T.F."/>
            <person name="Chen P.C."/>
        </authorList>
    </citation>
    <scope>NUCLEOTIDE SEQUENCE [LARGE SCALE GENOMIC DNA]</scope>
    <source>
        <strain evidence="2 3">CYW4</strain>
    </source>
</reference>
<protein>
    <submittedName>
        <fullName evidence="2">Xylose isomerase</fullName>
    </submittedName>
</protein>
<dbReference type="Proteomes" id="UP000290932">
    <property type="component" value="Unassembled WGS sequence"/>
</dbReference>
<evidence type="ECO:0000313" key="3">
    <source>
        <dbReference type="Proteomes" id="UP000290932"/>
    </source>
</evidence>
<dbReference type="Pfam" id="PF01261">
    <property type="entry name" value="AP_endonuc_2"/>
    <property type="match status" value="1"/>
</dbReference>
<comment type="caution">
    <text evidence="2">The sequence shown here is derived from an EMBL/GenBank/DDBJ whole genome shotgun (WGS) entry which is preliminary data.</text>
</comment>
<dbReference type="AlphaFoldDB" id="A0A498H026"/>
<proteinExistence type="predicted"/>
<organism evidence="2 3">
    <name type="scientific">Methanoculleus taiwanensis</name>
    <dbReference type="NCBI Taxonomy" id="1550565"/>
    <lineage>
        <taxon>Archaea</taxon>
        <taxon>Methanobacteriati</taxon>
        <taxon>Methanobacteriota</taxon>
        <taxon>Stenosarchaea group</taxon>
        <taxon>Methanomicrobia</taxon>
        <taxon>Methanomicrobiales</taxon>
        <taxon>Methanomicrobiaceae</taxon>
        <taxon>Methanoculleus</taxon>
    </lineage>
</organism>
<dbReference type="EMBL" id="LHQS01000002">
    <property type="protein sequence ID" value="RXE55737.1"/>
    <property type="molecule type" value="Genomic_DNA"/>
</dbReference>
<name>A0A498H026_9EURY</name>